<dbReference type="RefSeq" id="WP_137331943.1">
    <property type="nucleotide sequence ID" value="NZ_CP040077.1"/>
</dbReference>
<feature type="transmembrane region" description="Helical" evidence="1">
    <location>
        <begin position="122"/>
        <end position="140"/>
    </location>
</feature>
<keyword evidence="1" id="KW-1133">Transmembrane helix</keyword>
<dbReference type="EMBL" id="CP040077">
    <property type="protein sequence ID" value="QCP49112.1"/>
    <property type="molecule type" value="Genomic_DNA"/>
</dbReference>
<sequence length="146" mass="15667">MDQQKIVWGAWVRGTWPQLVTLAGFLVAISLRFPGWFVLISAVVIVAAISQSARLAALQRSHGLHDPLLGAVLVGSGLASIALTMKWWFVEKQMTLAADTLLYLVGHTEGASDLALAWSSVLTQWGSCVIFLVVAAVWGLHDGSAD</sequence>
<evidence type="ECO:0000313" key="3">
    <source>
        <dbReference type="Proteomes" id="UP000298656"/>
    </source>
</evidence>
<dbReference type="KEGG" id="tvl:FAZ95_07920"/>
<keyword evidence="1" id="KW-0472">Membrane</keyword>
<dbReference type="OrthoDB" id="9010143at2"/>
<reference evidence="2 3" key="1">
    <citation type="submission" date="2019-05" db="EMBL/GenBank/DDBJ databases">
        <title>Burkholderia sp. DHOD12, isolated from subtropical forest soil.</title>
        <authorList>
            <person name="Gao Z.-H."/>
            <person name="Qiu L.-H."/>
        </authorList>
    </citation>
    <scope>NUCLEOTIDE SEQUENCE [LARGE SCALE GENOMIC DNA]</scope>
    <source>
        <strain evidence="2 3">DHOD12</strain>
    </source>
</reference>
<keyword evidence="3" id="KW-1185">Reference proteome</keyword>
<protein>
    <submittedName>
        <fullName evidence="2">Uncharacterized protein</fullName>
    </submittedName>
</protein>
<dbReference type="Proteomes" id="UP000298656">
    <property type="component" value="Chromosome 1"/>
</dbReference>
<evidence type="ECO:0000313" key="2">
    <source>
        <dbReference type="EMBL" id="QCP49112.1"/>
    </source>
</evidence>
<proteinExistence type="predicted"/>
<dbReference type="AlphaFoldDB" id="A0A4P8IJW9"/>
<keyword evidence="1" id="KW-0812">Transmembrane</keyword>
<name>A0A4P8IJW9_9BURK</name>
<organism evidence="2 3">
    <name type="scientific">Trinickia violacea</name>
    <dbReference type="NCBI Taxonomy" id="2571746"/>
    <lineage>
        <taxon>Bacteria</taxon>
        <taxon>Pseudomonadati</taxon>
        <taxon>Pseudomonadota</taxon>
        <taxon>Betaproteobacteria</taxon>
        <taxon>Burkholderiales</taxon>
        <taxon>Burkholderiaceae</taxon>
        <taxon>Trinickia</taxon>
    </lineage>
</organism>
<accession>A0A4P8IJW9</accession>
<gene>
    <name evidence="2" type="ORF">FAZ95_07920</name>
</gene>
<feature type="transmembrane region" description="Helical" evidence="1">
    <location>
        <begin position="20"/>
        <end position="47"/>
    </location>
</feature>
<feature type="transmembrane region" description="Helical" evidence="1">
    <location>
        <begin position="68"/>
        <end position="89"/>
    </location>
</feature>
<evidence type="ECO:0000256" key="1">
    <source>
        <dbReference type="SAM" id="Phobius"/>
    </source>
</evidence>